<keyword evidence="4 7" id="KW-0863">Zinc-finger</keyword>
<dbReference type="EMBL" id="VSRR010007209">
    <property type="protein sequence ID" value="MPC46438.1"/>
    <property type="molecule type" value="Genomic_DNA"/>
</dbReference>
<gene>
    <name evidence="10" type="primary">Gzf1_1</name>
    <name evidence="10" type="ORF">E2C01_040158</name>
</gene>
<evidence type="ECO:0000256" key="3">
    <source>
        <dbReference type="ARBA" id="ARBA00022737"/>
    </source>
</evidence>
<evidence type="ECO:0000256" key="2">
    <source>
        <dbReference type="ARBA" id="ARBA00022723"/>
    </source>
</evidence>
<keyword evidence="6" id="KW-0539">Nucleus</keyword>
<dbReference type="PROSITE" id="PS50157">
    <property type="entry name" value="ZINC_FINGER_C2H2_2"/>
    <property type="match status" value="3"/>
</dbReference>
<dbReference type="InterPro" id="IPR036236">
    <property type="entry name" value="Znf_C2H2_sf"/>
</dbReference>
<comment type="caution">
    <text evidence="10">The sequence shown here is derived from an EMBL/GenBank/DDBJ whole genome shotgun (WGS) entry which is preliminary data.</text>
</comment>
<feature type="compositionally biased region" description="Low complexity" evidence="8">
    <location>
        <begin position="47"/>
        <end position="61"/>
    </location>
</feature>
<dbReference type="SUPFAM" id="SSF57667">
    <property type="entry name" value="beta-beta-alpha zinc fingers"/>
    <property type="match status" value="2"/>
</dbReference>
<accession>A0A5B7FN82</accession>
<feature type="domain" description="C2H2-type" evidence="9">
    <location>
        <begin position="138"/>
        <end position="160"/>
    </location>
</feature>
<keyword evidence="3" id="KW-0677">Repeat</keyword>
<dbReference type="Gene3D" id="3.30.160.60">
    <property type="entry name" value="Classic Zinc Finger"/>
    <property type="match status" value="2"/>
</dbReference>
<keyword evidence="11" id="KW-1185">Reference proteome</keyword>
<evidence type="ECO:0000259" key="9">
    <source>
        <dbReference type="PROSITE" id="PS50157"/>
    </source>
</evidence>
<dbReference type="OrthoDB" id="8117402at2759"/>
<dbReference type="GO" id="GO:0005634">
    <property type="term" value="C:nucleus"/>
    <property type="evidence" value="ECO:0007669"/>
    <property type="project" value="UniProtKB-SubCell"/>
</dbReference>
<dbReference type="PROSITE" id="PS00028">
    <property type="entry name" value="ZINC_FINGER_C2H2_1"/>
    <property type="match status" value="3"/>
</dbReference>
<evidence type="ECO:0000313" key="10">
    <source>
        <dbReference type="EMBL" id="MPC46438.1"/>
    </source>
</evidence>
<dbReference type="AlphaFoldDB" id="A0A5B7FN82"/>
<keyword evidence="2" id="KW-0479">Metal-binding</keyword>
<proteinExistence type="predicted"/>
<evidence type="ECO:0000256" key="5">
    <source>
        <dbReference type="ARBA" id="ARBA00022833"/>
    </source>
</evidence>
<dbReference type="InterPro" id="IPR013087">
    <property type="entry name" value="Znf_C2H2_type"/>
</dbReference>
<evidence type="ECO:0000256" key="8">
    <source>
        <dbReference type="SAM" id="MobiDB-lite"/>
    </source>
</evidence>
<evidence type="ECO:0000256" key="6">
    <source>
        <dbReference type="ARBA" id="ARBA00023242"/>
    </source>
</evidence>
<feature type="region of interest" description="Disordered" evidence="8">
    <location>
        <begin position="47"/>
        <end position="68"/>
    </location>
</feature>
<protein>
    <submittedName>
        <fullName evidence="10">GDNF-inducible zinc finger protein 1</fullName>
    </submittedName>
</protein>
<dbReference type="Pfam" id="PF00096">
    <property type="entry name" value="zf-C2H2"/>
    <property type="match status" value="2"/>
</dbReference>
<sequence length="309" mass="33104">MPGLQNTVQRRRVLVAVRQITPVLGVPVGSAGTETLMIQSAPVSVDSTASSSGGNYSSGTAIQEPNSTQPVQYTALGSDVISLFSQVEANKESTSSDLSSEKTLPVVAKPLDCSVCAKSFAQKRTLWNHMLEAHPDLFCCSECCAAFTTSEYLTQHKAQHQKVHVCTKCGLAFTNKSSLNRHRQQTHSGVSMTTEDKFQVYVKDGEKCSAKEKKQTKSSGGASEKRSHRQEPASEAPWASRFITVESDLPAMKASIAQLSEVLLPHASGSTFSGFADGRVSVRLPPQVGSRCKGAPVSPLLRPFGGGCW</sequence>
<evidence type="ECO:0000256" key="4">
    <source>
        <dbReference type="ARBA" id="ARBA00022771"/>
    </source>
</evidence>
<dbReference type="SMART" id="SM00355">
    <property type="entry name" value="ZnF_C2H2"/>
    <property type="match status" value="3"/>
</dbReference>
<dbReference type="PANTHER" id="PTHR24394:SF44">
    <property type="entry name" value="ZINC FINGER PROTEIN 271-LIKE"/>
    <property type="match status" value="1"/>
</dbReference>
<feature type="domain" description="C2H2-type" evidence="9">
    <location>
        <begin position="164"/>
        <end position="192"/>
    </location>
</feature>
<feature type="domain" description="C2H2-type" evidence="9">
    <location>
        <begin position="111"/>
        <end position="134"/>
    </location>
</feature>
<comment type="subcellular location">
    <subcellularLocation>
        <location evidence="1">Nucleus</location>
    </subcellularLocation>
</comment>
<dbReference type="Proteomes" id="UP000324222">
    <property type="component" value="Unassembled WGS sequence"/>
</dbReference>
<evidence type="ECO:0000256" key="1">
    <source>
        <dbReference type="ARBA" id="ARBA00004123"/>
    </source>
</evidence>
<organism evidence="10 11">
    <name type="scientific">Portunus trituberculatus</name>
    <name type="common">Swimming crab</name>
    <name type="synonym">Neptunus trituberculatus</name>
    <dbReference type="NCBI Taxonomy" id="210409"/>
    <lineage>
        <taxon>Eukaryota</taxon>
        <taxon>Metazoa</taxon>
        <taxon>Ecdysozoa</taxon>
        <taxon>Arthropoda</taxon>
        <taxon>Crustacea</taxon>
        <taxon>Multicrustacea</taxon>
        <taxon>Malacostraca</taxon>
        <taxon>Eumalacostraca</taxon>
        <taxon>Eucarida</taxon>
        <taxon>Decapoda</taxon>
        <taxon>Pleocyemata</taxon>
        <taxon>Brachyura</taxon>
        <taxon>Eubrachyura</taxon>
        <taxon>Portunoidea</taxon>
        <taxon>Portunidae</taxon>
        <taxon>Portuninae</taxon>
        <taxon>Portunus</taxon>
    </lineage>
</organism>
<evidence type="ECO:0000313" key="11">
    <source>
        <dbReference type="Proteomes" id="UP000324222"/>
    </source>
</evidence>
<keyword evidence="5" id="KW-0862">Zinc</keyword>
<reference evidence="10 11" key="1">
    <citation type="submission" date="2019-05" db="EMBL/GenBank/DDBJ databases">
        <title>Another draft genome of Portunus trituberculatus and its Hox gene families provides insights of decapod evolution.</title>
        <authorList>
            <person name="Jeong J.-H."/>
            <person name="Song I."/>
            <person name="Kim S."/>
            <person name="Choi T."/>
            <person name="Kim D."/>
            <person name="Ryu S."/>
            <person name="Kim W."/>
        </authorList>
    </citation>
    <scope>NUCLEOTIDE SEQUENCE [LARGE SCALE GENOMIC DNA]</scope>
    <source>
        <tissue evidence="10">Muscle</tissue>
    </source>
</reference>
<evidence type="ECO:0000256" key="7">
    <source>
        <dbReference type="PROSITE-ProRule" id="PRU00042"/>
    </source>
</evidence>
<name>A0A5B7FN82_PORTR</name>
<dbReference type="PANTHER" id="PTHR24394">
    <property type="entry name" value="ZINC FINGER PROTEIN"/>
    <property type="match status" value="1"/>
</dbReference>
<feature type="compositionally biased region" description="Basic and acidic residues" evidence="8">
    <location>
        <begin position="223"/>
        <end position="232"/>
    </location>
</feature>
<feature type="region of interest" description="Disordered" evidence="8">
    <location>
        <begin position="209"/>
        <end position="236"/>
    </location>
</feature>
<dbReference type="GO" id="GO:0008270">
    <property type="term" value="F:zinc ion binding"/>
    <property type="evidence" value="ECO:0007669"/>
    <property type="project" value="UniProtKB-KW"/>
</dbReference>
<dbReference type="GO" id="GO:0000981">
    <property type="term" value="F:DNA-binding transcription factor activity, RNA polymerase II-specific"/>
    <property type="evidence" value="ECO:0007669"/>
    <property type="project" value="TreeGrafter"/>
</dbReference>